<sequence>MVIKVGGVIFNNRQFNLDDHFYNSTTAGVNNVKAFLVNWIRTQSEEIHGALNGNDEPLHSDGDIADTSETEMVIPGRIPTVVDAAAEVMHCYKMQGDLSEVDAAHEEDVIIDGYFHLGDNMVLCESEDNIVYFPCM</sequence>
<gene>
    <name evidence="1" type="ORF">HERILL_LOCUS6410</name>
</gene>
<keyword evidence="2" id="KW-1185">Reference proteome</keyword>
<dbReference type="Proteomes" id="UP000594454">
    <property type="component" value="Chromosome 2"/>
</dbReference>
<name>A0A7R8UP00_HERIL</name>
<dbReference type="AlphaFoldDB" id="A0A7R8UP00"/>
<accession>A0A7R8UP00</accession>
<dbReference type="EMBL" id="LR899010">
    <property type="protein sequence ID" value="CAD7083452.1"/>
    <property type="molecule type" value="Genomic_DNA"/>
</dbReference>
<evidence type="ECO:0000313" key="2">
    <source>
        <dbReference type="Proteomes" id="UP000594454"/>
    </source>
</evidence>
<dbReference type="InParanoid" id="A0A7R8UP00"/>
<organism evidence="1 2">
    <name type="scientific">Hermetia illucens</name>
    <name type="common">Black soldier fly</name>
    <dbReference type="NCBI Taxonomy" id="343691"/>
    <lineage>
        <taxon>Eukaryota</taxon>
        <taxon>Metazoa</taxon>
        <taxon>Ecdysozoa</taxon>
        <taxon>Arthropoda</taxon>
        <taxon>Hexapoda</taxon>
        <taxon>Insecta</taxon>
        <taxon>Pterygota</taxon>
        <taxon>Neoptera</taxon>
        <taxon>Endopterygota</taxon>
        <taxon>Diptera</taxon>
        <taxon>Brachycera</taxon>
        <taxon>Stratiomyomorpha</taxon>
        <taxon>Stratiomyidae</taxon>
        <taxon>Hermetiinae</taxon>
        <taxon>Hermetia</taxon>
    </lineage>
</organism>
<proteinExistence type="predicted"/>
<evidence type="ECO:0000313" key="1">
    <source>
        <dbReference type="EMBL" id="CAD7083452.1"/>
    </source>
</evidence>
<reference evidence="1 2" key="1">
    <citation type="submission" date="2020-11" db="EMBL/GenBank/DDBJ databases">
        <authorList>
            <person name="Wallbank WR R."/>
            <person name="Pardo Diaz C."/>
            <person name="Kozak K."/>
            <person name="Martin S."/>
            <person name="Jiggins C."/>
            <person name="Moest M."/>
            <person name="Warren A I."/>
            <person name="Generalovic N T."/>
            <person name="Byers J.R.P. K."/>
            <person name="Montejo-Kovacevich G."/>
            <person name="Yen C E."/>
        </authorList>
    </citation>
    <scope>NUCLEOTIDE SEQUENCE [LARGE SCALE GENOMIC DNA]</scope>
</reference>
<protein>
    <submittedName>
        <fullName evidence="1">Uncharacterized protein</fullName>
    </submittedName>
</protein>